<dbReference type="GO" id="GO:0005524">
    <property type="term" value="F:ATP binding"/>
    <property type="evidence" value="ECO:0007669"/>
    <property type="project" value="UniProtKB-KW"/>
</dbReference>
<dbReference type="SUPFAM" id="SSF53271">
    <property type="entry name" value="PRTase-like"/>
    <property type="match status" value="1"/>
</dbReference>
<keyword evidence="15" id="KW-1185">Reference proteome</keyword>
<dbReference type="AlphaFoldDB" id="A0A1W1WAA5"/>
<dbReference type="GO" id="GO:0000287">
    <property type="term" value="F:magnesium ion binding"/>
    <property type="evidence" value="ECO:0007669"/>
    <property type="project" value="UniProtKB-UniRule"/>
</dbReference>
<dbReference type="OrthoDB" id="9777067at2"/>
<dbReference type="PANTHER" id="PTHR10210">
    <property type="entry name" value="RIBOSE-PHOSPHATE DIPHOSPHOKINASE FAMILY MEMBER"/>
    <property type="match status" value="1"/>
</dbReference>
<sequence>MSFEREGELKIFTGTANRALAEKIVSHLGLSLGQADVGRFSNGEIRVRLLENVRGTDVFIVQPTSHPVNDNLMELLLLIDAARRASARRVTAVVPFYGYARQDRKEQGREPISAKLVANLITVAGARRVLTMDLHAPQIQGFFDIPVDNLQGVRILSEAIHQKHLDNLMIFSPDAGGVYRARKMAKYLEAPLGFIDKRRPGPNVSEVVNVIGKVRDKTVVIVDDMIDTGGTIAQAAQAIMDLGARAVYAACTHPVFSGRAPQVLRDSSIVEFFVTDTIPLQEPMARTTVISVAALLAEAIMRVHEDLSVSKLFE</sequence>
<dbReference type="CDD" id="cd06223">
    <property type="entry name" value="PRTases_typeI"/>
    <property type="match status" value="1"/>
</dbReference>
<feature type="binding site" evidence="12">
    <location>
        <begin position="101"/>
        <end position="102"/>
    </location>
    <ligand>
        <name>ATP</name>
        <dbReference type="ChEBI" id="CHEBI:30616"/>
    </ligand>
</feature>
<comment type="cofactor">
    <cofactor evidence="12">
        <name>Mg(2+)</name>
        <dbReference type="ChEBI" id="CHEBI:18420"/>
    </cofactor>
    <text evidence="12">Binds 2 Mg(2+) ions per subunit.</text>
</comment>
<evidence type="ECO:0000256" key="1">
    <source>
        <dbReference type="ARBA" id="ARBA00004996"/>
    </source>
</evidence>
<comment type="subcellular location">
    <subcellularLocation>
        <location evidence="12">Cytoplasm</location>
    </subcellularLocation>
</comment>
<dbReference type="EMBL" id="FWWY01000001">
    <property type="protein sequence ID" value="SMC03214.1"/>
    <property type="molecule type" value="Genomic_DNA"/>
</dbReference>
<dbReference type="SMART" id="SM01400">
    <property type="entry name" value="Pribosyltran_N"/>
    <property type="match status" value="1"/>
</dbReference>
<comment type="subunit">
    <text evidence="12">Homohexamer.</text>
</comment>
<evidence type="ECO:0000256" key="4">
    <source>
        <dbReference type="ARBA" id="ARBA00022727"/>
    </source>
</evidence>
<dbReference type="InterPro" id="IPR029099">
    <property type="entry name" value="Pribosyltran_N"/>
</dbReference>
<dbReference type="GO" id="GO:0009156">
    <property type="term" value="P:ribonucleoside monophosphate biosynthetic process"/>
    <property type="evidence" value="ECO:0007669"/>
    <property type="project" value="InterPro"/>
</dbReference>
<keyword evidence="8 12" id="KW-0460">Magnesium</keyword>
<evidence type="ECO:0000256" key="6">
    <source>
        <dbReference type="ARBA" id="ARBA00022777"/>
    </source>
</evidence>
<dbReference type="Gene3D" id="3.40.50.2020">
    <property type="match status" value="2"/>
</dbReference>
<keyword evidence="3 12" id="KW-0479">Metal-binding</keyword>
<feature type="domain" description="Ribose-phosphate pyrophosphokinase N-terminal" evidence="13">
    <location>
        <begin position="9"/>
        <end position="125"/>
    </location>
</feature>
<dbReference type="InterPro" id="IPR000842">
    <property type="entry name" value="PRib_PP_synth_CS"/>
</dbReference>
<dbReference type="GO" id="GO:0004749">
    <property type="term" value="F:ribose phosphate diphosphokinase activity"/>
    <property type="evidence" value="ECO:0007669"/>
    <property type="project" value="UniProtKB-UniRule"/>
</dbReference>
<dbReference type="Proteomes" id="UP000192660">
    <property type="component" value="Unassembled WGS sequence"/>
</dbReference>
<proteinExistence type="inferred from homology"/>
<dbReference type="NCBIfam" id="NF002320">
    <property type="entry name" value="PRK01259.1"/>
    <property type="match status" value="1"/>
</dbReference>
<dbReference type="Pfam" id="PF14572">
    <property type="entry name" value="Pribosyl_synth"/>
    <property type="match status" value="1"/>
</dbReference>
<feature type="binding site" evidence="12">
    <location>
        <begin position="42"/>
        <end position="44"/>
    </location>
    <ligand>
        <name>ATP</name>
        <dbReference type="ChEBI" id="CHEBI:30616"/>
    </ligand>
</feature>
<dbReference type="InterPro" id="IPR029057">
    <property type="entry name" value="PRTase-like"/>
</dbReference>
<keyword evidence="2 12" id="KW-0808">Transferase</keyword>
<feature type="binding site" evidence="12">
    <location>
        <position position="135"/>
    </location>
    <ligand>
        <name>Mg(2+)</name>
        <dbReference type="ChEBI" id="CHEBI:18420"/>
    </ligand>
</feature>
<dbReference type="NCBIfam" id="TIGR01251">
    <property type="entry name" value="ribP_PPkin"/>
    <property type="match status" value="1"/>
</dbReference>
<protein>
    <recommendedName>
        <fullName evidence="12">Ribose-phosphate pyrophosphokinase</fullName>
        <shortName evidence="12">RPPK</shortName>
        <ecNumber evidence="12">2.7.6.1</ecNumber>
    </recommendedName>
    <alternativeName>
        <fullName evidence="12">5-phospho-D-ribosyl alpha-1-diphosphate synthase</fullName>
    </alternativeName>
    <alternativeName>
        <fullName evidence="12">Phosphoribosyl diphosphate synthase</fullName>
    </alternativeName>
    <alternativeName>
        <fullName evidence="12">Phosphoribosyl pyrophosphate synthase</fullName>
        <shortName evidence="12">P-Rib-PP synthase</shortName>
        <shortName evidence="12">PRPP synthase</shortName>
        <shortName evidence="12">PRPPase</shortName>
    </alternativeName>
</protein>
<comment type="function">
    <text evidence="10 12">Involved in the biosynthesis of the central metabolite phospho-alpha-D-ribosyl-1-pyrophosphate (PRPP) via the transfer of pyrophosphoryl group from ATP to 1-hydroxyl of ribose-5-phosphate (Rib-5-P).</text>
</comment>
<feature type="binding site" evidence="12">
    <location>
        <position position="223"/>
    </location>
    <ligand>
        <name>D-ribose 5-phosphate</name>
        <dbReference type="ChEBI" id="CHEBI:78346"/>
    </ligand>
</feature>
<gene>
    <name evidence="12" type="primary">prs</name>
    <name evidence="14" type="ORF">SAMN00768000_0971</name>
</gene>
<dbReference type="EC" id="2.7.6.1" evidence="12"/>
<keyword evidence="12" id="KW-0963">Cytoplasm</keyword>
<evidence type="ECO:0000313" key="14">
    <source>
        <dbReference type="EMBL" id="SMC03214.1"/>
    </source>
</evidence>
<organism evidence="14 15">
    <name type="scientific">Sulfobacillus thermosulfidooxidans (strain DSM 9293 / VKM B-1269 / AT-1)</name>
    <dbReference type="NCBI Taxonomy" id="929705"/>
    <lineage>
        <taxon>Bacteria</taxon>
        <taxon>Bacillati</taxon>
        <taxon>Bacillota</taxon>
        <taxon>Clostridia</taxon>
        <taxon>Eubacteriales</taxon>
        <taxon>Clostridiales Family XVII. Incertae Sedis</taxon>
        <taxon>Sulfobacillus</taxon>
    </lineage>
</organism>
<dbReference type="Pfam" id="PF13793">
    <property type="entry name" value="Pribosyltran_N"/>
    <property type="match status" value="1"/>
</dbReference>
<name>A0A1W1WAA5_SULTA</name>
<comment type="pathway">
    <text evidence="1 12">Metabolic intermediate biosynthesis; 5-phospho-alpha-D-ribose 1-diphosphate biosynthesis; 5-phospho-alpha-D-ribose 1-diphosphate from D-ribose 5-phosphate (route I): step 1/1.</text>
</comment>
<comment type="similarity">
    <text evidence="11 12">Belongs to the ribose-phosphate pyrophosphokinase family. Class I subfamily.</text>
</comment>
<dbReference type="GO" id="GO:0002189">
    <property type="term" value="C:ribose phosphate diphosphokinase complex"/>
    <property type="evidence" value="ECO:0007669"/>
    <property type="project" value="TreeGrafter"/>
</dbReference>
<dbReference type="InterPro" id="IPR005946">
    <property type="entry name" value="Rib-P_diPkinase"/>
</dbReference>
<accession>A0A1W1WAA5</accession>
<feature type="binding site" evidence="12">
    <location>
        <position position="174"/>
    </location>
    <ligand>
        <name>Mg(2+)</name>
        <dbReference type="ChEBI" id="CHEBI:18420"/>
    </ligand>
</feature>
<dbReference type="STRING" id="28034.BFX07_09590"/>
<evidence type="ECO:0000256" key="2">
    <source>
        <dbReference type="ARBA" id="ARBA00022679"/>
    </source>
</evidence>
<dbReference type="GO" id="GO:0006015">
    <property type="term" value="P:5-phosphoribose 1-diphosphate biosynthetic process"/>
    <property type="evidence" value="ECO:0007669"/>
    <property type="project" value="UniProtKB-UniRule"/>
</dbReference>
<dbReference type="GO" id="GO:0006164">
    <property type="term" value="P:purine nucleotide biosynthetic process"/>
    <property type="evidence" value="ECO:0007669"/>
    <property type="project" value="TreeGrafter"/>
</dbReference>
<dbReference type="UniPathway" id="UPA00087">
    <property type="reaction ID" value="UER00172"/>
</dbReference>
<evidence type="ECO:0000256" key="7">
    <source>
        <dbReference type="ARBA" id="ARBA00022840"/>
    </source>
</evidence>
<evidence type="ECO:0000313" key="15">
    <source>
        <dbReference type="Proteomes" id="UP000192660"/>
    </source>
</evidence>
<dbReference type="InterPro" id="IPR000836">
    <property type="entry name" value="PRTase_dom"/>
</dbReference>
<dbReference type="PANTHER" id="PTHR10210:SF41">
    <property type="entry name" value="RIBOSE-PHOSPHATE PYROPHOSPHOKINASE 1, CHLOROPLASTIC"/>
    <property type="match status" value="1"/>
</dbReference>
<feature type="active site" evidence="12">
    <location>
        <position position="197"/>
    </location>
</feature>
<evidence type="ECO:0000259" key="13">
    <source>
        <dbReference type="Pfam" id="PF13793"/>
    </source>
</evidence>
<evidence type="ECO:0000256" key="9">
    <source>
        <dbReference type="ARBA" id="ARBA00049535"/>
    </source>
</evidence>
<evidence type="ECO:0000256" key="3">
    <source>
        <dbReference type="ARBA" id="ARBA00022723"/>
    </source>
</evidence>
<keyword evidence="6 12" id="KW-0418">Kinase</keyword>
<evidence type="ECO:0000256" key="12">
    <source>
        <dbReference type="HAMAP-Rule" id="MF_00583"/>
    </source>
</evidence>
<dbReference type="HAMAP" id="MF_00583_B">
    <property type="entry name" value="RibP_PPkinase_B"/>
    <property type="match status" value="1"/>
</dbReference>
<evidence type="ECO:0000256" key="8">
    <source>
        <dbReference type="ARBA" id="ARBA00022842"/>
    </source>
</evidence>
<dbReference type="PROSITE" id="PS00114">
    <property type="entry name" value="PRPP_SYNTHASE"/>
    <property type="match status" value="1"/>
</dbReference>
<feature type="binding site" evidence="12">
    <location>
        <position position="199"/>
    </location>
    <ligand>
        <name>D-ribose 5-phosphate</name>
        <dbReference type="ChEBI" id="CHEBI:78346"/>
    </ligand>
</feature>
<keyword evidence="4 12" id="KW-0545">Nucleotide biosynthesis</keyword>
<reference evidence="15" key="1">
    <citation type="submission" date="2017-04" db="EMBL/GenBank/DDBJ databases">
        <authorList>
            <person name="Varghese N."/>
            <person name="Submissions S."/>
        </authorList>
    </citation>
    <scope>NUCLEOTIDE SEQUENCE [LARGE SCALE GENOMIC DNA]</scope>
    <source>
        <strain evidence="15">DSM 9293</strain>
    </source>
</reference>
<evidence type="ECO:0000256" key="11">
    <source>
        <dbReference type="ARBA" id="ARBA00061444"/>
    </source>
</evidence>
<dbReference type="RefSeq" id="WP_020374299.1">
    <property type="nucleotide sequence ID" value="NZ_FWWY01000001.1"/>
</dbReference>
<keyword evidence="7 12" id="KW-0067">ATP-binding</keyword>
<evidence type="ECO:0000256" key="5">
    <source>
        <dbReference type="ARBA" id="ARBA00022741"/>
    </source>
</evidence>
<dbReference type="FunFam" id="3.40.50.2020:FF:000001">
    <property type="entry name" value="Ribose-phosphate pyrophosphokinase"/>
    <property type="match status" value="1"/>
</dbReference>
<dbReference type="InterPro" id="IPR037515">
    <property type="entry name" value="Rib-P_diPkinase_bac"/>
</dbReference>
<dbReference type="GO" id="GO:0016301">
    <property type="term" value="F:kinase activity"/>
    <property type="evidence" value="ECO:0007669"/>
    <property type="project" value="UniProtKB-KW"/>
</dbReference>
<feature type="binding site" evidence="12">
    <location>
        <begin position="227"/>
        <end position="231"/>
    </location>
    <ligand>
        <name>D-ribose 5-phosphate</name>
        <dbReference type="ChEBI" id="CHEBI:78346"/>
    </ligand>
</feature>
<evidence type="ECO:0000256" key="10">
    <source>
        <dbReference type="ARBA" id="ARBA00054914"/>
    </source>
</evidence>
<comment type="catalytic activity">
    <reaction evidence="9 12">
        <text>D-ribose 5-phosphate + ATP = 5-phospho-alpha-D-ribose 1-diphosphate + AMP + H(+)</text>
        <dbReference type="Rhea" id="RHEA:15609"/>
        <dbReference type="ChEBI" id="CHEBI:15378"/>
        <dbReference type="ChEBI" id="CHEBI:30616"/>
        <dbReference type="ChEBI" id="CHEBI:58017"/>
        <dbReference type="ChEBI" id="CHEBI:78346"/>
        <dbReference type="ChEBI" id="CHEBI:456215"/>
        <dbReference type="EC" id="2.7.6.1"/>
    </reaction>
</comment>
<dbReference type="GO" id="GO:0005737">
    <property type="term" value="C:cytoplasm"/>
    <property type="evidence" value="ECO:0007669"/>
    <property type="project" value="UniProtKB-SubCell"/>
</dbReference>
<keyword evidence="5 12" id="KW-0547">Nucleotide-binding</keyword>